<sequence length="533" mass="61248">MDIQEESSTYGSLTAMISRNMSSSSSAFFSANQSPFFSPRSSSCHLSESMRPDAPGDRGHFDASLPSSSSGITVPNSLVNVTYTFSDMSASPVGCNSGDMQKLDRISSSIGISRSTLSNHYTAHEDGYSAPKEKRSRNGRSHTTSSTPGSVSFSSYRQRNCDVFIGLHGRKPPLLRFANWLRSEFEIQGISCFVSDRARCRSSRKHSIVERAMDVASFGIVIITRKSFKNPYAIEELQFFGGKKNLVPIYFDLSPGDCLVRDIIERRGELWEKHGGEVWLLYEGLEQEWREAVHGLSRVDEWKLEAQDGNWRDCILKAVTLLATKLGRRNVAERLTKWRDKVEKEEFPFIRNENFIGRKKELSQLEFILFGDVTRDSGRDYIELKARPKPKNLTIGWGNSNALDERWREMHIGNGRRKEKEPVVWKESEREIEMQSTEFPRRHRHSRLKRGVKYTRRKRGMKILYGKGIACVSGESGIGKTELILEYAYRYHQRYKMVLWVGGDSRYIRQNYLNLRSFLEVDVGLRIVQRKQR</sequence>
<keyword evidence="2" id="KW-1185">Reference proteome</keyword>
<dbReference type="EMBL" id="CM039436">
    <property type="protein sequence ID" value="KAI4315437.1"/>
    <property type="molecule type" value="Genomic_DNA"/>
</dbReference>
<comment type="caution">
    <text evidence="1">The sequence shown here is derived from an EMBL/GenBank/DDBJ whole genome shotgun (WGS) entry which is preliminary data.</text>
</comment>
<gene>
    <name evidence="1" type="ORF">L6164_028248</name>
</gene>
<proteinExistence type="predicted"/>
<organism evidence="1 2">
    <name type="scientific">Bauhinia variegata</name>
    <name type="common">Purple orchid tree</name>
    <name type="synonym">Phanera variegata</name>
    <dbReference type="NCBI Taxonomy" id="167791"/>
    <lineage>
        <taxon>Eukaryota</taxon>
        <taxon>Viridiplantae</taxon>
        <taxon>Streptophyta</taxon>
        <taxon>Embryophyta</taxon>
        <taxon>Tracheophyta</taxon>
        <taxon>Spermatophyta</taxon>
        <taxon>Magnoliopsida</taxon>
        <taxon>eudicotyledons</taxon>
        <taxon>Gunneridae</taxon>
        <taxon>Pentapetalae</taxon>
        <taxon>rosids</taxon>
        <taxon>fabids</taxon>
        <taxon>Fabales</taxon>
        <taxon>Fabaceae</taxon>
        <taxon>Cercidoideae</taxon>
        <taxon>Cercideae</taxon>
        <taxon>Bauhiniinae</taxon>
        <taxon>Bauhinia</taxon>
    </lineage>
</organism>
<reference evidence="1 2" key="1">
    <citation type="journal article" date="2022" name="DNA Res.">
        <title>Chromosomal-level genome assembly of the orchid tree Bauhinia variegata (Leguminosae; Cercidoideae) supports the allotetraploid origin hypothesis of Bauhinia.</title>
        <authorList>
            <person name="Zhong Y."/>
            <person name="Chen Y."/>
            <person name="Zheng D."/>
            <person name="Pang J."/>
            <person name="Liu Y."/>
            <person name="Luo S."/>
            <person name="Meng S."/>
            <person name="Qian L."/>
            <person name="Wei D."/>
            <person name="Dai S."/>
            <person name="Zhou R."/>
        </authorList>
    </citation>
    <scope>NUCLEOTIDE SEQUENCE [LARGE SCALE GENOMIC DNA]</scope>
    <source>
        <strain evidence="1">BV-YZ2020</strain>
    </source>
</reference>
<name>A0ACB9LV95_BAUVA</name>
<accession>A0ACB9LV95</accession>
<protein>
    <submittedName>
        <fullName evidence="1">Uncharacterized protein</fullName>
    </submittedName>
</protein>
<evidence type="ECO:0000313" key="1">
    <source>
        <dbReference type="EMBL" id="KAI4315437.1"/>
    </source>
</evidence>
<dbReference type="Proteomes" id="UP000828941">
    <property type="component" value="Chromosome 11"/>
</dbReference>
<evidence type="ECO:0000313" key="2">
    <source>
        <dbReference type="Proteomes" id="UP000828941"/>
    </source>
</evidence>